<evidence type="ECO:0008006" key="4">
    <source>
        <dbReference type="Google" id="ProtNLM"/>
    </source>
</evidence>
<reference evidence="2" key="1">
    <citation type="submission" date="2021-01" db="EMBL/GenBank/DDBJ databases">
        <title>Whole genome shotgun sequence of Planosporangium flavigriseum NBRC 105377.</title>
        <authorList>
            <person name="Komaki H."/>
            <person name="Tamura T."/>
        </authorList>
    </citation>
    <scope>NUCLEOTIDE SEQUENCE</scope>
    <source>
        <strain evidence="2">NBRC 105377</strain>
    </source>
</reference>
<organism evidence="2 3">
    <name type="scientific">Planosporangium flavigriseum</name>
    <dbReference type="NCBI Taxonomy" id="373681"/>
    <lineage>
        <taxon>Bacteria</taxon>
        <taxon>Bacillati</taxon>
        <taxon>Actinomycetota</taxon>
        <taxon>Actinomycetes</taxon>
        <taxon>Micromonosporales</taxon>
        <taxon>Micromonosporaceae</taxon>
        <taxon>Planosporangium</taxon>
    </lineage>
</organism>
<protein>
    <recommendedName>
        <fullName evidence="4">Serine dehydrogenase proteinase</fullName>
    </recommendedName>
</protein>
<dbReference type="InterPro" id="IPR029045">
    <property type="entry name" value="ClpP/crotonase-like_dom_sf"/>
</dbReference>
<dbReference type="PANTHER" id="PTHR35984">
    <property type="entry name" value="PERIPLASMIC SERINE PROTEASE"/>
    <property type="match status" value="1"/>
</dbReference>
<evidence type="ECO:0000313" key="2">
    <source>
        <dbReference type="EMBL" id="GIG73183.1"/>
    </source>
</evidence>
<proteinExistence type="predicted"/>
<evidence type="ECO:0000313" key="3">
    <source>
        <dbReference type="Proteomes" id="UP000653674"/>
    </source>
</evidence>
<name>A0A8J3LMF0_9ACTN</name>
<dbReference type="InterPro" id="IPR002825">
    <property type="entry name" value="Pept_S49_ser-pept_pro"/>
</dbReference>
<dbReference type="GO" id="GO:0016020">
    <property type="term" value="C:membrane"/>
    <property type="evidence" value="ECO:0007669"/>
    <property type="project" value="InterPro"/>
</dbReference>
<dbReference type="Pfam" id="PF01972">
    <property type="entry name" value="SDH_protease"/>
    <property type="match status" value="1"/>
</dbReference>
<feature type="compositionally biased region" description="Gly residues" evidence="1">
    <location>
        <begin position="1"/>
        <end position="13"/>
    </location>
</feature>
<dbReference type="RefSeq" id="WP_205860902.1">
    <property type="nucleotide sequence ID" value="NZ_BAAAQJ010000003.1"/>
</dbReference>
<comment type="caution">
    <text evidence="2">The sequence shown here is derived from an EMBL/GenBank/DDBJ whole genome shotgun (WGS) entry which is preliminary data.</text>
</comment>
<feature type="region of interest" description="Disordered" evidence="1">
    <location>
        <begin position="215"/>
        <end position="248"/>
    </location>
</feature>
<dbReference type="AlphaFoldDB" id="A0A8J3LMF0"/>
<sequence>MAGQGEAGTGSAGVGTPAAGRQGDHVSTGAGSRASKRLSVPTPLFAARNSDRYERQEIIAEYEDYTGARLIVMIDQIFEEGVTYLDELLYDLDGSAPLHMILASPGGDGETAVRMVRSLHARCTELTVIVPDMAKSAATLICLGADHIVMGPAGDLGPIDPQFLLNKQSLAGAKDIVRAVDEAEERLKRAPDTYPLFAALLADVNMLMVQQARSAMAPTPTPRSYRRTARKNSGYPSPTYSRSRWSGT</sequence>
<dbReference type="SUPFAM" id="SSF52096">
    <property type="entry name" value="ClpP/crotonase"/>
    <property type="match status" value="1"/>
</dbReference>
<feature type="compositionally biased region" description="Polar residues" evidence="1">
    <location>
        <begin position="234"/>
        <end position="248"/>
    </location>
</feature>
<dbReference type="Gene3D" id="3.90.226.10">
    <property type="entry name" value="2-enoyl-CoA Hydratase, Chain A, domain 1"/>
    <property type="match status" value="1"/>
</dbReference>
<feature type="region of interest" description="Disordered" evidence="1">
    <location>
        <begin position="1"/>
        <end position="37"/>
    </location>
</feature>
<gene>
    <name evidence="2" type="ORF">Pfl04_15870</name>
</gene>
<dbReference type="PANTHER" id="PTHR35984:SF1">
    <property type="entry name" value="PERIPLASMIC SERINE PROTEASE"/>
    <property type="match status" value="1"/>
</dbReference>
<dbReference type="EMBL" id="BONU01000007">
    <property type="protein sequence ID" value="GIG73183.1"/>
    <property type="molecule type" value="Genomic_DNA"/>
</dbReference>
<keyword evidence="3" id="KW-1185">Reference proteome</keyword>
<accession>A0A8J3LMF0</accession>
<dbReference type="Proteomes" id="UP000653674">
    <property type="component" value="Unassembled WGS sequence"/>
</dbReference>
<evidence type="ECO:0000256" key="1">
    <source>
        <dbReference type="SAM" id="MobiDB-lite"/>
    </source>
</evidence>